<protein>
    <submittedName>
        <fullName evidence="1">19918_t:CDS:1</fullName>
    </submittedName>
</protein>
<dbReference type="EMBL" id="CAJVQA010000864">
    <property type="protein sequence ID" value="CAG8493535.1"/>
    <property type="molecule type" value="Genomic_DNA"/>
</dbReference>
<keyword evidence="2" id="KW-1185">Reference proteome</keyword>
<accession>A0A9N8WLC2</accession>
<sequence>MHTFFASVAHVAHQPGTHFPDAIFIADESHIKSFNDSNYDFNHTAFQIRSPERNNNISIK</sequence>
<evidence type="ECO:0000313" key="1">
    <source>
        <dbReference type="EMBL" id="CAG8493535.1"/>
    </source>
</evidence>
<name>A0A9N8WLC2_9GLOM</name>
<dbReference type="Proteomes" id="UP000789759">
    <property type="component" value="Unassembled WGS sequence"/>
</dbReference>
<proteinExistence type="predicted"/>
<gene>
    <name evidence="1" type="ORF">CPELLU_LOCUS2097</name>
</gene>
<dbReference type="AlphaFoldDB" id="A0A9N8WLC2"/>
<evidence type="ECO:0000313" key="2">
    <source>
        <dbReference type="Proteomes" id="UP000789759"/>
    </source>
</evidence>
<organism evidence="1 2">
    <name type="scientific">Cetraspora pellucida</name>
    <dbReference type="NCBI Taxonomy" id="1433469"/>
    <lineage>
        <taxon>Eukaryota</taxon>
        <taxon>Fungi</taxon>
        <taxon>Fungi incertae sedis</taxon>
        <taxon>Mucoromycota</taxon>
        <taxon>Glomeromycotina</taxon>
        <taxon>Glomeromycetes</taxon>
        <taxon>Diversisporales</taxon>
        <taxon>Gigasporaceae</taxon>
        <taxon>Cetraspora</taxon>
    </lineage>
</organism>
<comment type="caution">
    <text evidence="1">The sequence shown here is derived from an EMBL/GenBank/DDBJ whole genome shotgun (WGS) entry which is preliminary data.</text>
</comment>
<reference evidence="1" key="1">
    <citation type="submission" date="2021-06" db="EMBL/GenBank/DDBJ databases">
        <authorList>
            <person name="Kallberg Y."/>
            <person name="Tangrot J."/>
            <person name="Rosling A."/>
        </authorList>
    </citation>
    <scope>NUCLEOTIDE SEQUENCE</scope>
    <source>
        <strain evidence="1">FL966</strain>
    </source>
</reference>